<dbReference type="Pfam" id="PF07261">
    <property type="entry name" value="DnaB_2"/>
    <property type="match status" value="1"/>
</dbReference>
<accession>A0A6N9Q9B4</accession>
<feature type="domain" description="DnaB/C C-terminal" evidence="3">
    <location>
        <begin position="182"/>
        <end position="252"/>
    </location>
</feature>
<comment type="caution">
    <text evidence="5">The sequence shown here is derived from an EMBL/GenBank/DDBJ whole genome shotgun (WGS) entry which is preliminary data.</text>
</comment>
<feature type="region of interest" description="Disordered" evidence="2">
    <location>
        <begin position="264"/>
        <end position="286"/>
    </location>
</feature>
<evidence type="ECO:0000313" key="5">
    <source>
        <dbReference type="EMBL" id="NBI31174.1"/>
    </source>
</evidence>
<feature type="compositionally biased region" description="Basic and acidic residues" evidence="2">
    <location>
        <begin position="150"/>
        <end position="166"/>
    </location>
</feature>
<dbReference type="AlphaFoldDB" id="A0A6N9Q9B4"/>
<organism evidence="5 6">
    <name type="scientific">Chengkuizengella marina</name>
    <dbReference type="NCBI Taxonomy" id="2507566"/>
    <lineage>
        <taxon>Bacteria</taxon>
        <taxon>Bacillati</taxon>
        <taxon>Bacillota</taxon>
        <taxon>Bacilli</taxon>
        <taxon>Bacillales</taxon>
        <taxon>Paenibacillaceae</taxon>
        <taxon>Chengkuizengella</taxon>
    </lineage>
</organism>
<protein>
    <submittedName>
        <fullName evidence="5">DnaD domain protein</fullName>
    </submittedName>
</protein>
<dbReference type="PANTHER" id="PTHR37293:SF5">
    <property type="entry name" value="DNA REPLICATION PROTEIN"/>
    <property type="match status" value="1"/>
</dbReference>
<feature type="domain" description="Lin1244/Lin1753-like N-terminal" evidence="4">
    <location>
        <begin position="9"/>
        <end position="98"/>
    </location>
</feature>
<evidence type="ECO:0000256" key="2">
    <source>
        <dbReference type="SAM" id="MobiDB-lite"/>
    </source>
</evidence>
<feature type="region of interest" description="Disordered" evidence="2">
    <location>
        <begin position="106"/>
        <end position="166"/>
    </location>
</feature>
<sequence>MKKMKEAYYFSHDANARHDPKILAMRSVYGMEGYGRYWVLVEFLREQTKYKLRKSKHLCNALAMQMQCTAEVAQNFLNDCINEFDLLVEDDEFIWSDSLLKRMNEKDKKSEKAKMAAKKRWNKANNDKGSMPSESKEDANAMQTHSEGNALKERKGKEKKVKESKVKENIKTTTTTTDENCFKNYQNEIGILSSSVSDDLNNWLDDFNNDHRIINLAIKIAVDRNKRNIGFIKLILKDWYSKNASTLEDCEALQKEFENKQHLYNKKRSNGTSGKPKIAPMTYTNKDESVSKEDLERIKKLAVEWDGERGIS</sequence>
<reference evidence="5 6" key="1">
    <citation type="submission" date="2019-01" db="EMBL/GenBank/DDBJ databases">
        <title>Chengkuizengella sp. nov., isolated from deep-sea sediment of East Pacific Ocean.</title>
        <authorList>
            <person name="Yang J."/>
            <person name="Lai Q."/>
            <person name="Shao Z."/>
        </authorList>
    </citation>
    <scope>NUCLEOTIDE SEQUENCE [LARGE SCALE GENOMIC DNA]</scope>
    <source>
        <strain evidence="5 6">YPA3-1-1</strain>
    </source>
</reference>
<dbReference type="InterPro" id="IPR053162">
    <property type="entry name" value="DnaD"/>
</dbReference>
<evidence type="ECO:0000313" key="6">
    <source>
        <dbReference type="Proteomes" id="UP000448943"/>
    </source>
</evidence>
<dbReference type="SUPFAM" id="SSF158499">
    <property type="entry name" value="DnaD domain-like"/>
    <property type="match status" value="1"/>
</dbReference>
<proteinExistence type="inferred from homology"/>
<evidence type="ECO:0000256" key="1">
    <source>
        <dbReference type="ARBA" id="ARBA00093462"/>
    </source>
</evidence>
<dbReference type="InterPro" id="IPR006343">
    <property type="entry name" value="DnaB/C_C"/>
</dbReference>
<dbReference type="InterPro" id="IPR034829">
    <property type="entry name" value="DnaD-like_sf"/>
</dbReference>
<dbReference type="Gene3D" id="1.10.10.630">
    <property type="entry name" value="DnaD domain-like"/>
    <property type="match status" value="1"/>
</dbReference>
<dbReference type="Pfam" id="PF14297">
    <property type="entry name" value="Lin1244_N"/>
    <property type="match status" value="1"/>
</dbReference>
<evidence type="ECO:0000259" key="3">
    <source>
        <dbReference type="Pfam" id="PF07261"/>
    </source>
</evidence>
<name>A0A6N9Q9B4_9BACL</name>
<dbReference type="PANTHER" id="PTHR37293">
    <property type="entry name" value="PHAGE REPLICATION PROTEIN-RELATED"/>
    <property type="match status" value="1"/>
</dbReference>
<dbReference type="Proteomes" id="UP000448943">
    <property type="component" value="Unassembled WGS sequence"/>
</dbReference>
<keyword evidence="6" id="KW-1185">Reference proteome</keyword>
<gene>
    <name evidence="5" type="ORF">ERL59_19765</name>
</gene>
<dbReference type="InterPro" id="IPR025400">
    <property type="entry name" value="Lin1244/Lin1753-like_N"/>
</dbReference>
<comment type="similarity">
    <text evidence="1">Belongs to the DnaB/DnaD family.</text>
</comment>
<dbReference type="EMBL" id="SIJB01000064">
    <property type="protein sequence ID" value="NBI31174.1"/>
    <property type="molecule type" value="Genomic_DNA"/>
</dbReference>
<dbReference type="NCBIfam" id="TIGR01446">
    <property type="entry name" value="DnaD_dom"/>
    <property type="match status" value="1"/>
</dbReference>
<evidence type="ECO:0000259" key="4">
    <source>
        <dbReference type="Pfam" id="PF14297"/>
    </source>
</evidence>